<organism evidence="3">
    <name type="scientific">Albugo laibachii Nc14</name>
    <dbReference type="NCBI Taxonomy" id="890382"/>
    <lineage>
        <taxon>Eukaryota</taxon>
        <taxon>Sar</taxon>
        <taxon>Stramenopiles</taxon>
        <taxon>Oomycota</taxon>
        <taxon>Peronosporomycetes</taxon>
        <taxon>Albuginales</taxon>
        <taxon>Albuginaceae</taxon>
        <taxon>Albugo</taxon>
    </lineage>
</organism>
<dbReference type="Pfam" id="PF03184">
    <property type="entry name" value="DDE_1"/>
    <property type="match status" value="1"/>
</dbReference>
<dbReference type="EMBL" id="FR824059">
    <property type="protein sequence ID" value="CCA15706.1"/>
    <property type="molecule type" value="Genomic_DNA"/>
</dbReference>
<dbReference type="GO" id="GO:0005634">
    <property type="term" value="C:nucleus"/>
    <property type="evidence" value="ECO:0007669"/>
    <property type="project" value="TreeGrafter"/>
</dbReference>
<dbReference type="InterPro" id="IPR004875">
    <property type="entry name" value="DDE_SF_endonuclease_dom"/>
</dbReference>
<feature type="region of interest" description="Disordered" evidence="1">
    <location>
        <begin position="148"/>
        <end position="179"/>
    </location>
</feature>
<evidence type="ECO:0000313" key="3">
    <source>
        <dbReference type="EMBL" id="CCA15706.1"/>
    </source>
</evidence>
<dbReference type="GO" id="GO:0003677">
    <property type="term" value="F:DNA binding"/>
    <property type="evidence" value="ECO:0007669"/>
    <property type="project" value="TreeGrafter"/>
</dbReference>
<accession>F0W3V6</accession>
<reference evidence="3" key="1">
    <citation type="journal article" date="2011" name="PLoS Biol.">
        <title>Gene gain and loss during evolution of obligate parasitism in the white rust pathogen of Arabidopsis thaliana.</title>
        <authorList>
            <person name="Kemen E."/>
            <person name="Gardiner A."/>
            <person name="Schultz-Larsen T."/>
            <person name="Kemen A.C."/>
            <person name="Balmuth A.L."/>
            <person name="Robert-Seilaniantz A."/>
            <person name="Bailey K."/>
            <person name="Holub E."/>
            <person name="Studholme D.J."/>
            <person name="Maclean D."/>
            <person name="Jones J.D."/>
        </authorList>
    </citation>
    <scope>NUCLEOTIDE SEQUENCE</scope>
</reference>
<dbReference type="PANTHER" id="PTHR19303">
    <property type="entry name" value="TRANSPOSON"/>
    <property type="match status" value="1"/>
</dbReference>
<proteinExistence type="predicted"/>
<sequence>MRGRLTINQQRTLVQHHANNDALTRHELELWVTEGFALPGAPSVSNVSQLLKRFHVHTELLQPCHDANVSVTKISMLLDAQLLVWIEEAVSGSLARAHIFRDGHTTFNVVTTSSHGVRKQKPDQLVLPQSKKRAERCVHALSTMKRKMSTISTRQRSTTVSRPPETIFTKPTSGRKSDKKRLTVAANADGTEKLPFLFVEYANTKKGWMMHTLFQELLDELNESMKKEGRHVLLLLVKASAPCAEKLLSNVEIEMFPPNTTSVLHPMDACVIACPKAYFHRRQGCQAFDVADSVIDDEEKSA</sequence>
<feature type="compositionally biased region" description="Polar residues" evidence="1">
    <location>
        <begin position="149"/>
        <end position="161"/>
    </location>
</feature>
<reference evidence="3" key="2">
    <citation type="submission" date="2011-02" db="EMBL/GenBank/DDBJ databases">
        <authorList>
            <person name="MacLean D."/>
        </authorList>
    </citation>
    <scope>NUCLEOTIDE SEQUENCE</scope>
</reference>
<gene>
    <name evidence="3" type="primary">AlNc14C14G1623</name>
    <name evidence="3" type="ORF">ALNC14_018490</name>
</gene>
<feature type="domain" description="DDE-1" evidence="2">
    <location>
        <begin position="199"/>
        <end position="283"/>
    </location>
</feature>
<dbReference type="PANTHER" id="PTHR19303:SF36">
    <property type="entry name" value="TIGGER TRANSPOSABLE ELEMENT-DERIVED PROTEIN 3"/>
    <property type="match status" value="1"/>
</dbReference>
<name>F0W3V6_9STRA</name>
<evidence type="ECO:0000259" key="2">
    <source>
        <dbReference type="Pfam" id="PF03184"/>
    </source>
</evidence>
<dbReference type="AlphaFoldDB" id="F0W3V6"/>
<protein>
    <submittedName>
        <fullName evidence="3">Putative CENPB/ARS binding proteinlike protein</fullName>
    </submittedName>
</protein>
<dbReference type="HOGENOM" id="CLU_018294_0_1_1"/>
<dbReference type="InterPro" id="IPR050863">
    <property type="entry name" value="CenT-Element_Derived"/>
</dbReference>
<evidence type="ECO:0000256" key="1">
    <source>
        <dbReference type="SAM" id="MobiDB-lite"/>
    </source>
</evidence>